<dbReference type="Proteomes" id="UP000507470">
    <property type="component" value="Unassembled WGS sequence"/>
</dbReference>
<protein>
    <recommendedName>
        <fullName evidence="1">PML C-terminal domain-containing protein</fullName>
    </recommendedName>
</protein>
<accession>A0A6J8BRH2</accession>
<name>A0A6J8BRH2_MYTCO</name>
<evidence type="ECO:0000313" key="2">
    <source>
        <dbReference type="EMBL" id="CAC5385951.1"/>
    </source>
</evidence>
<organism evidence="2 3">
    <name type="scientific">Mytilus coruscus</name>
    <name type="common">Sea mussel</name>
    <dbReference type="NCBI Taxonomy" id="42192"/>
    <lineage>
        <taxon>Eukaryota</taxon>
        <taxon>Metazoa</taxon>
        <taxon>Spiralia</taxon>
        <taxon>Lophotrochozoa</taxon>
        <taxon>Mollusca</taxon>
        <taxon>Bivalvia</taxon>
        <taxon>Autobranchia</taxon>
        <taxon>Pteriomorphia</taxon>
        <taxon>Mytilida</taxon>
        <taxon>Mytiloidea</taxon>
        <taxon>Mytilidae</taxon>
        <taxon>Mytilinae</taxon>
        <taxon>Mytilus</taxon>
    </lineage>
</organism>
<dbReference type="EMBL" id="CACVKT020003819">
    <property type="protein sequence ID" value="CAC5385951.1"/>
    <property type="molecule type" value="Genomic_DNA"/>
</dbReference>
<dbReference type="Pfam" id="PF25244">
    <property type="entry name" value="PML_C"/>
    <property type="match status" value="1"/>
</dbReference>
<evidence type="ECO:0000313" key="3">
    <source>
        <dbReference type="Proteomes" id="UP000507470"/>
    </source>
</evidence>
<sequence length="197" mass="22477">MCWQKEDPGDHIIVRRDWLHFGPTHGKVMGFKVCSTLCRICDTASTPGKEPNPHDCPHSYTQESLHKHLLENDYIAHNAINDVLSLESIKKQVGSGATLICKYSFTTQSFIKQSNFSLETKKKITTFDNLKNGKFASSGIIHRMAESGLQFSHLMFAYERNRSEGVKSLLLEKRLDEKPRVTKNKSVIDKLLKYFTT</sequence>
<feature type="domain" description="PML C-terminal" evidence="1">
    <location>
        <begin position="126"/>
        <end position="196"/>
    </location>
</feature>
<evidence type="ECO:0000259" key="1">
    <source>
        <dbReference type="Pfam" id="PF25244"/>
    </source>
</evidence>
<gene>
    <name evidence="2" type="ORF">MCOR_21448</name>
</gene>
<proteinExistence type="predicted"/>
<dbReference type="InterPro" id="IPR057617">
    <property type="entry name" value="PML_C"/>
</dbReference>
<keyword evidence="3" id="KW-1185">Reference proteome</keyword>
<reference evidence="2 3" key="1">
    <citation type="submission" date="2020-06" db="EMBL/GenBank/DDBJ databases">
        <authorList>
            <person name="Li R."/>
            <person name="Bekaert M."/>
        </authorList>
    </citation>
    <scope>NUCLEOTIDE SEQUENCE [LARGE SCALE GENOMIC DNA]</scope>
    <source>
        <strain evidence="3">wild</strain>
    </source>
</reference>
<dbReference type="AlphaFoldDB" id="A0A6J8BRH2"/>